<evidence type="ECO:0000259" key="1">
    <source>
        <dbReference type="PROSITE" id="PS50883"/>
    </source>
</evidence>
<keyword evidence="3" id="KW-1185">Reference proteome</keyword>
<organism evidence="2 3">
    <name type="scientific">Methylococcus geothermalis</name>
    <dbReference type="NCBI Taxonomy" id="2681310"/>
    <lineage>
        <taxon>Bacteria</taxon>
        <taxon>Pseudomonadati</taxon>
        <taxon>Pseudomonadota</taxon>
        <taxon>Gammaproteobacteria</taxon>
        <taxon>Methylococcales</taxon>
        <taxon>Methylococcaceae</taxon>
        <taxon>Methylococcus</taxon>
    </lineage>
</organism>
<accession>A0A858Q6K7</accession>
<dbReference type="InterPro" id="IPR035919">
    <property type="entry name" value="EAL_sf"/>
</dbReference>
<name>A0A858Q6K7_9GAMM</name>
<evidence type="ECO:0000313" key="2">
    <source>
        <dbReference type="EMBL" id="QJD29443.1"/>
    </source>
</evidence>
<feature type="domain" description="EAL" evidence="1">
    <location>
        <begin position="24"/>
        <end position="284"/>
    </location>
</feature>
<dbReference type="EMBL" id="CP046565">
    <property type="protein sequence ID" value="QJD29443.1"/>
    <property type="molecule type" value="Genomic_DNA"/>
</dbReference>
<evidence type="ECO:0000313" key="3">
    <source>
        <dbReference type="Proteomes" id="UP000503004"/>
    </source>
</evidence>
<dbReference type="SUPFAM" id="SSF141868">
    <property type="entry name" value="EAL domain-like"/>
    <property type="match status" value="1"/>
</dbReference>
<dbReference type="Proteomes" id="UP000503004">
    <property type="component" value="Chromosome"/>
</dbReference>
<dbReference type="Gene3D" id="3.20.20.450">
    <property type="entry name" value="EAL domain"/>
    <property type="match status" value="1"/>
</dbReference>
<protein>
    <submittedName>
        <fullName evidence="2">EAL domain-containing protein</fullName>
    </submittedName>
</protein>
<sequence length="284" mass="32237">MPLFELVNCFNQKLREEQLLSENPLELHGDRVEGRFGDARLSTELHPIRLAHAPSMVVGYDASLKASQTAASGDTTEQVYALAEDGPPVVNLDRLCRTIHMLNFLPIAHDDGSLFLHVHPRHILGVKRNHGAYFEDVIFRCGLSPRRVVITVQVTPVYDRQFVRLLEGLKSYRDHGYGTAIKFDEHSDHAFLERYCIEFLYRFAPDFVRLDTAFFARLKTRPEWAKRSQSLPAVMRGLDTQFLLEGVENEADAALARIVGADLVKGGYYERLESGEREPDRAIA</sequence>
<dbReference type="InterPro" id="IPR001633">
    <property type="entry name" value="EAL_dom"/>
</dbReference>
<dbReference type="Pfam" id="PF00563">
    <property type="entry name" value="EAL"/>
    <property type="match status" value="1"/>
</dbReference>
<dbReference type="RefSeq" id="WP_169602727.1">
    <property type="nucleotide sequence ID" value="NZ_CP046565.1"/>
</dbReference>
<dbReference type="PROSITE" id="PS50883">
    <property type="entry name" value="EAL"/>
    <property type="match status" value="1"/>
</dbReference>
<dbReference type="KEGG" id="metu:GNH96_05360"/>
<gene>
    <name evidence="2" type="ORF">GNH96_05360</name>
</gene>
<reference evidence="3" key="1">
    <citation type="submission" date="2019-12" db="EMBL/GenBank/DDBJ databases">
        <authorList>
            <person name="Awala S.I."/>
            <person name="Rhee S.K."/>
        </authorList>
    </citation>
    <scope>NUCLEOTIDE SEQUENCE [LARGE SCALE GENOMIC DNA]</scope>
    <source>
        <strain evidence="3">IM1</strain>
    </source>
</reference>
<proteinExistence type="predicted"/>
<dbReference type="AlphaFoldDB" id="A0A858Q6K7"/>